<reference evidence="2 3" key="1">
    <citation type="submission" date="2014-04" db="EMBL/GenBank/DDBJ databases">
        <authorList>
            <consortium name="International Citrus Genome Consortium"/>
            <person name="Gmitter F."/>
            <person name="Chen C."/>
            <person name="Farmerie W."/>
            <person name="Harkins T."/>
            <person name="Desany B."/>
            <person name="Mohiuddin M."/>
            <person name="Kodira C."/>
            <person name="Borodovsky M."/>
            <person name="Lomsadze A."/>
            <person name="Burns P."/>
            <person name="Jenkins J."/>
            <person name="Prochnik S."/>
            <person name="Shu S."/>
            <person name="Chapman J."/>
            <person name="Pitluck S."/>
            <person name="Schmutz J."/>
            <person name="Rokhsar D."/>
        </authorList>
    </citation>
    <scope>NUCLEOTIDE SEQUENCE</scope>
</reference>
<sequence>MKAVGSNKRKGCESDRETEEVGDDGSIEGRKKRQCRNGFIRCFSKYGLWTGHEYAAKRTSMDVPYSCFSPIYIRPKLLLLDMTSCECYQPAVMRTL</sequence>
<proteinExistence type="predicted"/>
<name>A0A067EML0_CITSI</name>
<dbReference type="AlphaFoldDB" id="A0A067EML0"/>
<protein>
    <submittedName>
        <fullName evidence="2">Uncharacterized protein</fullName>
    </submittedName>
</protein>
<feature type="region of interest" description="Disordered" evidence="1">
    <location>
        <begin position="1"/>
        <end position="29"/>
    </location>
</feature>
<feature type="compositionally biased region" description="Acidic residues" evidence="1">
    <location>
        <begin position="16"/>
        <end position="26"/>
    </location>
</feature>
<evidence type="ECO:0000313" key="3">
    <source>
        <dbReference type="Proteomes" id="UP000027120"/>
    </source>
</evidence>
<dbReference type="EMBL" id="KK784975">
    <property type="protein sequence ID" value="KDO56308.1"/>
    <property type="molecule type" value="Genomic_DNA"/>
</dbReference>
<gene>
    <name evidence="2" type="ORF">CISIN_1g044440mg</name>
</gene>
<dbReference type="Proteomes" id="UP000027120">
    <property type="component" value="Unassembled WGS sequence"/>
</dbReference>
<organism evidence="2 3">
    <name type="scientific">Citrus sinensis</name>
    <name type="common">Sweet orange</name>
    <name type="synonym">Citrus aurantium var. sinensis</name>
    <dbReference type="NCBI Taxonomy" id="2711"/>
    <lineage>
        <taxon>Eukaryota</taxon>
        <taxon>Viridiplantae</taxon>
        <taxon>Streptophyta</taxon>
        <taxon>Embryophyta</taxon>
        <taxon>Tracheophyta</taxon>
        <taxon>Spermatophyta</taxon>
        <taxon>Magnoliopsida</taxon>
        <taxon>eudicotyledons</taxon>
        <taxon>Gunneridae</taxon>
        <taxon>Pentapetalae</taxon>
        <taxon>rosids</taxon>
        <taxon>malvids</taxon>
        <taxon>Sapindales</taxon>
        <taxon>Rutaceae</taxon>
        <taxon>Aurantioideae</taxon>
        <taxon>Citrus</taxon>
    </lineage>
</organism>
<accession>A0A067EML0</accession>
<keyword evidence="3" id="KW-1185">Reference proteome</keyword>
<evidence type="ECO:0000313" key="2">
    <source>
        <dbReference type="EMBL" id="KDO56308.1"/>
    </source>
</evidence>
<evidence type="ECO:0000256" key="1">
    <source>
        <dbReference type="SAM" id="MobiDB-lite"/>
    </source>
</evidence>